<comment type="subcellular location">
    <subcellularLocation>
        <location evidence="1">Cell membrane</location>
        <topology evidence="1">Multi-pass membrane protein</topology>
    </subcellularLocation>
</comment>
<dbReference type="AlphaFoldDB" id="A0A939GBA4"/>
<dbReference type="NCBIfam" id="NF038404">
    <property type="entry name" value="perm_prefix_2"/>
    <property type="match status" value="1"/>
</dbReference>
<comment type="caution">
    <text evidence="9">The sequence shown here is derived from an EMBL/GenBank/DDBJ whole genome shotgun (WGS) entry which is preliminary data.</text>
</comment>
<feature type="transmembrane region" description="Helical" evidence="6">
    <location>
        <begin position="369"/>
        <end position="390"/>
    </location>
</feature>
<dbReference type="GO" id="GO:0005886">
    <property type="term" value="C:plasma membrane"/>
    <property type="evidence" value="ECO:0007669"/>
    <property type="project" value="UniProtKB-SubCell"/>
</dbReference>
<dbReference type="InterPro" id="IPR025857">
    <property type="entry name" value="MacB_PCD"/>
</dbReference>
<feature type="transmembrane region" description="Helical" evidence="6">
    <location>
        <begin position="457"/>
        <end position="487"/>
    </location>
</feature>
<feature type="domain" description="ABC3 transporter permease C-terminal" evidence="7">
    <location>
        <begin position="765"/>
        <end position="877"/>
    </location>
</feature>
<feature type="transmembrane region" description="Helical" evidence="6">
    <location>
        <begin position="105"/>
        <end position="129"/>
    </location>
</feature>
<organism evidence="9 10">
    <name type="scientific">Fibrella aquatilis</name>
    <dbReference type="NCBI Taxonomy" id="2817059"/>
    <lineage>
        <taxon>Bacteria</taxon>
        <taxon>Pseudomonadati</taxon>
        <taxon>Bacteroidota</taxon>
        <taxon>Cytophagia</taxon>
        <taxon>Cytophagales</taxon>
        <taxon>Spirosomataceae</taxon>
        <taxon>Fibrella</taxon>
    </lineage>
</organism>
<name>A0A939GBA4_9BACT</name>
<evidence type="ECO:0000313" key="10">
    <source>
        <dbReference type="Proteomes" id="UP000664795"/>
    </source>
</evidence>
<feature type="domain" description="ABC3 transporter permease C-terminal" evidence="7">
    <location>
        <begin position="374"/>
        <end position="488"/>
    </location>
</feature>
<keyword evidence="3 6" id="KW-0812">Transmembrane</keyword>
<reference evidence="9 10" key="1">
    <citation type="submission" date="2021-03" db="EMBL/GenBank/DDBJ databases">
        <title>Fibrella sp. HMF5036 genome sequencing and assembly.</title>
        <authorList>
            <person name="Kang H."/>
            <person name="Kim H."/>
            <person name="Bae S."/>
            <person name="Joh K."/>
        </authorList>
    </citation>
    <scope>NUCLEOTIDE SEQUENCE [LARGE SCALE GENOMIC DNA]</scope>
    <source>
        <strain evidence="9 10">HMF5036</strain>
    </source>
</reference>
<protein>
    <submittedName>
        <fullName evidence="9">ABC transporter permease</fullName>
    </submittedName>
</protein>
<dbReference type="PANTHER" id="PTHR30572:SF18">
    <property type="entry name" value="ABC-TYPE MACROLIDE FAMILY EXPORT SYSTEM PERMEASE COMPONENT 2"/>
    <property type="match status" value="1"/>
</dbReference>
<evidence type="ECO:0000256" key="4">
    <source>
        <dbReference type="ARBA" id="ARBA00022989"/>
    </source>
</evidence>
<sequence>MKPTNVPQNANPIPPRWATYLLTRLGHPDTREEVEGDLLELYSHWVHTLGTRRANWRYVLAVVGLLRPLAKSKHVPEYPSPFLLSPDMLRNYFKIAWRNLLKNKLYSLTTVLGLTIGLIACGLIALYIYDEWRVDRFHANADRIYRVVTINRSKGQSEMAAPTTGRPLAQVIQREVPGVEAVVPIRMTKFSVKHGNQYFFDNQLYAGEAFLKAFSYRLVAGDARTALRDPYSLVLTQSTAHKYFGDSPALGKTLQLADTLTFTVTGVLADPPPSHINFDVLLSLPTFAALGGKMDQWFTWDQYCYILLDKSADPTTVERTIAALPMKYNSSEYKSSGMYVEQVLEPLPKIYLHSTGGGINRPAGSAKQLYVLGAIGLFLLLLAGVNFINLTTAHQGERAKEVGVRKAIGAGTSLLIAQFIGESLLLALLAGVLAWGGVALSLPFFDRLTDKVIPFTLLIQPGALLASLLLVLLIGALAGWYPALILARFRPVDTLKGQVVKGTKGAWVRQGLVVFQFTVSLVLIISTLVASRQLHFMQGQALGFDKDRVLVVELKKLPWRQFIDNYATIKAQLIAIPNVQAVTGVTALPGRAGWNGQMVYPEGRPKEQALSLEVIPVDHDYVQVLGLTMRAGRSYDAQLAEDVQNGVLLNEAACKAFGWQPTEAVGKKIQTSGMNDGRVLGVIADFHQHGLQQAITPMLTFIAPYAYRYVALRLGPQDLSTSVGQVGQFWKERFPGYDFDYFFLDQDFNKQYEAEQRIATLFRGFAGLAIAIACMGLFALSTYTAQQRTKEIGVRKALGASVANIVSLLSKDFLKLVLVAIVIASPLAWYAMHRWLQDFAYKIEIRWWVFALAGGLAITIALLTVSYQSIRAALMNPVKSLRSE</sequence>
<dbReference type="Proteomes" id="UP000664795">
    <property type="component" value="Unassembled WGS sequence"/>
</dbReference>
<dbReference type="InterPro" id="IPR050250">
    <property type="entry name" value="Macrolide_Exporter_MacB"/>
</dbReference>
<accession>A0A939GBA4</accession>
<evidence type="ECO:0000259" key="8">
    <source>
        <dbReference type="Pfam" id="PF12704"/>
    </source>
</evidence>
<dbReference type="Pfam" id="PF02687">
    <property type="entry name" value="FtsX"/>
    <property type="match status" value="2"/>
</dbReference>
<evidence type="ECO:0000256" key="5">
    <source>
        <dbReference type="ARBA" id="ARBA00023136"/>
    </source>
</evidence>
<dbReference type="PANTHER" id="PTHR30572">
    <property type="entry name" value="MEMBRANE COMPONENT OF TRANSPORTER-RELATED"/>
    <property type="match status" value="1"/>
</dbReference>
<gene>
    <name evidence="9" type="ORF">J2I48_26805</name>
</gene>
<proteinExistence type="predicted"/>
<dbReference type="GO" id="GO:0022857">
    <property type="term" value="F:transmembrane transporter activity"/>
    <property type="evidence" value="ECO:0007669"/>
    <property type="project" value="TreeGrafter"/>
</dbReference>
<dbReference type="InterPro" id="IPR047699">
    <property type="entry name" value="Permease_put_prefix"/>
</dbReference>
<evidence type="ECO:0000256" key="2">
    <source>
        <dbReference type="ARBA" id="ARBA00022475"/>
    </source>
</evidence>
<dbReference type="Pfam" id="PF12704">
    <property type="entry name" value="MacB_PCD"/>
    <property type="match status" value="2"/>
</dbReference>
<feature type="transmembrane region" description="Helical" evidence="6">
    <location>
        <begin position="426"/>
        <end position="445"/>
    </location>
</feature>
<dbReference type="RefSeq" id="WP_207338613.1">
    <property type="nucleotide sequence ID" value="NZ_JAFMYU010000035.1"/>
</dbReference>
<keyword evidence="5 6" id="KW-0472">Membrane</keyword>
<feature type="domain" description="MacB-like periplasmic core" evidence="8">
    <location>
        <begin position="107"/>
        <end position="323"/>
    </location>
</feature>
<feature type="domain" description="MacB-like periplasmic core" evidence="8">
    <location>
        <begin position="543"/>
        <end position="718"/>
    </location>
</feature>
<feature type="transmembrane region" description="Helical" evidence="6">
    <location>
        <begin position="816"/>
        <end position="833"/>
    </location>
</feature>
<evidence type="ECO:0000256" key="1">
    <source>
        <dbReference type="ARBA" id="ARBA00004651"/>
    </source>
</evidence>
<evidence type="ECO:0000313" key="9">
    <source>
        <dbReference type="EMBL" id="MBO0934648.1"/>
    </source>
</evidence>
<feature type="transmembrane region" description="Helical" evidence="6">
    <location>
        <begin position="760"/>
        <end position="780"/>
    </location>
</feature>
<evidence type="ECO:0000259" key="7">
    <source>
        <dbReference type="Pfam" id="PF02687"/>
    </source>
</evidence>
<evidence type="ECO:0000256" key="6">
    <source>
        <dbReference type="SAM" id="Phobius"/>
    </source>
</evidence>
<dbReference type="InterPro" id="IPR003838">
    <property type="entry name" value="ABC3_permease_C"/>
</dbReference>
<dbReference type="EMBL" id="JAFMYU010000035">
    <property type="protein sequence ID" value="MBO0934648.1"/>
    <property type="molecule type" value="Genomic_DNA"/>
</dbReference>
<evidence type="ECO:0000256" key="3">
    <source>
        <dbReference type="ARBA" id="ARBA00022692"/>
    </source>
</evidence>
<keyword evidence="2" id="KW-1003">Cell membrane</keyword>
<keyword evidence="4 6" id="KW-1133">Transmembrane helix</keyword>
<feature type="transmembrane region" description="Helical" evidence="6">
    <location>
        <begin position="845"/>
        <end position="865"/>
    </location>
</feature>
<keyword evidence="10" id="KW-1185">Reference proteome</keyword>
<feature type="transmembrane region" description="Helical" evidence="6">
    <location>
        <begin position="507"/>
        <end position="530"/>
    </location>
</feature>